<comment type="caution">
    <text evidence="1">The sequence shown here is derived from an EMBL/GenBank/DDBJ whole genome shotgun (WGS) entry which is preliminary data.</text>
</comment>
<evidence type="ECO:0000313" key="1">
    <source>
        <dbReference type="EMBL" id="MCR2803985.1"/>
    </source>
</evidence>
<gene>
    <name evidence="1" type="ORF">NQZ67_08865</name>
</gene>
<reference evidence="1" key="1">
    <citation type="submission" date="2022-08" db="EMBL/GenBank/DDBJ databases">
        <title>The genomic sequence of strain Paenibacillus sp. SCIV0701.</title>
        <authorList>
            <person name="Zhao H."/>
        </authorList>
    </citation>
    <scope>NUCLEOTIDE SEQUENCE</scope>
    <source>
        <strain evidence="1">SCIV0701</strain>
    </source>
</reference>
<evidence type="ECO:0000313" key="2">
    <source>
        <dbReference type="Proteomes" id="UP001141950"/>
    </source>
</evidence>
<name>A0A9X2MPD3_9BACL</name>
<accession>A0A9X2MPD3</accession>
<dbReference type="AlphaFoldDB" id="A0A9X2MPD3"/>
<dbReference type="EMBL" id="JANIPJ010000005">
    <property type="protein sequence ID" value="MCR2803985.1"/>
    <property type="molecule type" value="Genomic_DNA"/>
</dbReference>
<protein>
    <recommendedName>
        <fullName evidence="3">Helix-turn-helix domain-containing protein</fullName>
    </recommendedName>
</protein>
<dbReference type="SUPFAM" id="SSF46955">
    <property type="entry name" value="Putative DNA-binding domain"/>
    <property type="match status" value="1"/>
</dbReference>
<proteinExistence type="predicted"/>
<evidence type="ECO:0008006" key="3">
    <source>
        <dbReference type="Google" id="ProtNLM"/>
    </source>
</evidence>
<organism evidence="1 2">
    <name type="scientific">Paenibacillus soyae</name>
    <dbReference type="NCBI Taxonomy" id="2969249"/>
    <lineage>
        <taxon>Bacteria</taxon>
        <taxon>Bacillati</taxon>
        <taxon>Bacillota</taxon>
        <taxon>Bacilli</taxon>
        <taxon>Bacillales</taxon>
        <taxon>Paenibacillaceae</taxon>
        <taxon>Paenibacillus</taxon>
    </lineage>
</organism>
<dbReference type="Proteomes" id="UP001141950">
    <property type="component" value="Unassembled WGS sequence"/>
</dbReference>
<dbReference type="InterPro" id="IPR009061">
    <property type="entry name" value="DNA-bd_dom_put_sf"/>
</dbReference>
<dbReference type="RefSeq" id="WP_257444733.1">
    <property type="nucleotide sequence ID" value="NZ_JANIPJ010000005.1"/>
</dbReference>
<keyword evidence="2" id="KW-1185">Reference proteome</keyword>
<sequence>MVKMPREELLAFKLTVAPKLDSIINIQDTAVAVEEMKKQLSFEDMYRLLQVTHEFTTNMAANIYPFQTSQPVEGMAEALIQLEERGKDYSTSQLAELFSVSQTTINNWIQSGRLAYKRKHENEHAQIPETTRWRSSTGEWRTIKEVADAVNMQTDHSEPSIEERIKAIETTIEGMRNRYGGTYEELFEGKETTSLKMERIRQAWQTLNEELEELRSEQRV</sequence>